<proteinExistence type="predicted"/>
<evidence type="ECO:0000313" key="4">
    <source>
        <dbReference type="Proteomes" id="UP000193648"/>
    </source>
</evidence>
<name>A0A1Y2GHA4_9FUNG</name>
<dbReference type="AlphaFoldDB" id="A0A1Y2GHA4"/>
<comment type="caution">
    <text evidence="3">The sequence shown here is derived from an EMBL/GenBank/DDBJ whole genome shotgun (WGS) entry which is preliminary data.</text>
</comment>
<dbReference type="STRING" id="64571.A0A1Y2GHA4"/>
<sequence>MEDPASEIPSVIYMLTTGTPSEQKHTLETYFTPDSSFQHPFCRVSSFSDISIPLLGVINSRWVMWMIYRWYKFLSPKIAIEVHSVVQDLKKRVLYVEISQVFSLWFVPLYKSHVHFVAALHLTQFPDDKRYYIFKQEDHYQFNEFVKFVWPGGDTFLTIWQFTATLACIIGGLLLAPLTFWTWRRE</sequence>
<keyword evidence="1" id="KW-0812">Transmembrane</keyword>
<dbReference type="RefSeq" id="XP_021878020.1">
    <property type="nucleotide sequence ID" value="XM_022028056.1"/>
</dbReference>
<reference evidence="3 4" key="1">
    <citation type="submission" date="2016-07" db="EMBL/GenBank/DDBJ databases">
        <title>Pervasive Adenine N6-methylation of Active Genes in Fungi.</title>
        <authorList>
            <consortium name="DOE Joint Genome Institute"/>
            <person name="Mondo S.J."/>
            <person name="Dannebaum R.O."/>
            <person name="Kuo R.C."/>
            <person name="Labutti K."/>
            <person name="Haridas S."/>
            <person name="Kuo A."/>
            <person name="Salamov A."/>
            <person name="Ahrendt S.R."/>
            <person name="Lipzen A."/>
            <person name="Sullivan W."/>
            <person name="Andreopoulos W.B."/>
            <person name="Clum A."/>
            <person name="Lindquist E."/>
            <person name="Daum C."/>
            <person name="Ramamoorthy G.K."/>
            <person name="Gryganskyi A."/>
            <person name="Culley D."/>
            <person name="Magnuson J.K."/>
            <person name="James T.Y."/>
            <person name="O'Malley M.A."/>
            <person name="Stajich J.E."/>
            <person name="Spatafora J.W."/>
            <person name="Visel A."/>
            <person name="Grigoriev I.V."/>
        </authorList>
    </citation>
    <scope>NUCLEOTIDE SEQUENCE [LARGE SCALE GENOMIC DNA]</scope>
    <source>
        <strain evidence="3 4">NRRL 3116</strain>
    </source>
</reference>
<dbReference type="PANTHER" id="PTHR35393:SF1">
    <property type="entry name" value="SNOAL-LIKE DOMAIN-CONTAINING PROTEIN"/>
    <property type="match status" value="1"/>
</dbReference>
<feature type="transmembrane region" description="Helical" evidence="1">
    <location>
        <begin position="159"/>
        <end position="183"/>
    </location>
</feature>
<keyword evidence="4" id="KW-1185">Reference proteome</keyword>
<dbReference type="OrthoDB" id="2344312at2759"/>
<protein>
    <recommendedName>
        <fullName evidence="2">SigF-like NTF2-like domain-containing protein</fullName>
    </recommendedName>
</protein>
<feature type="domain" description="SigF-like NTF2-like" evidence="2">
    <location>
        <begin position="1"/>
        <end position="175"/>
    </location>
</feature>
<evidence type="ECO:0000259" key="2">
    <source>
        <dbReference type="Pfam" id="PF24840"/>
    </source>
</evidence>
<keyword evidence="1" id="KW-0472">Membrane</keyword>
<dbReference type="EMBL" id="MCFF01000041">
    <property type="protein sequence ID" value="ORZ07513.1"/>
    <property type="molecule type" value="Genomic_DNA"/>
</dbReference>
<organism evidence="3 4">
    <name type="scientific">Lobosporangium transversale</name>
    <dbReference type="NCBI Taxonomy" id="64571"/>
    <lineage>
        <taxon>Eukaryota</taxon>
        <taxon>Fungi</taxon>
        <taxon>Fungi incertae sedis</taxon>
        <taxon>Mucoromycota</taxon>
        <taxon>Mortierellomycotina</taxon>
        <taxon>Mortierellomycetes</taxon>
        <taxon>Mortierellales</taxon>
        <taxon>Mortierellaceae</taxon>
        <taxon>Lobosporangium</taxon>
    </lineage>
</organism>
<dbReference type="GeneID" id="33569899"/>
<keyword evidence="1" id="KW-1133">Transmembrane helix</keyword>
<dbReference type="InParanoid" id="A0A1Y2GHA4"/>
<evidence type="ECO:0000256" key="1">
    <source>
        <dbReference type="SAM" id="Phobius"/>
    </source>
</evidence>
<dbReference type="Proteomes" id="UP000193648">
    <property type="component" value="Unassembled WGS sequence"/>
</dbReference>
<dbReference type="Pfam" id="PF24840">
    <property type="entry name" value="NTF2_SigF"/>
    <property type="match status" value="1"/>
</dbReference>
<dbReference type="PANTHER" id="PTHR35393">
    <property type="entry name" value="CHROMOSOME 1, WHOLE GENOME SHOTGUN SEQUENCE"/>
    <property type="match status" value="1"/>
</dbReference>
<evidence type="ECO:0000313" key="3">
    <source>
        <dbReference type="EMBL" id="ORZ07513.1"/>
    </source>
</evidence>
<accession>A0A1Y2GHA4</accession>
<gene>
    <name evidence="3" type="ORF">BCR41DRAFT_388881</name>
</gene>
<dbReference type="InterPro" id="IPR057514">
    <property type="entry name" value="NTF2_SigF"/>
</dbReference>